<feature type="region of interest" description="Disordered" evidence="1">
    <location>
        <begin position="1"/>
        <end position="29"/>
    </location>
</feature>
<evidence type="ECO:0000256" key="1">
    <source>
        <dbReference type="SAM" id="MobiDB-lite"/>
    </source>
</evidence>
<accession>A0A1X7RFC1</accession>
<keyword evidence="3" id="KW-1185">Reference proteome</keyword>
<organism evidence="2 3">
    <name type="scientific">Zymoseptoria tritici (strain ST99CH_3D7)</name>
    <dbReference type="NCBI Taxonomy" id="1276538"/>
    <lineage>
        <taxon>Eukaryota</taxon>
        <taxon>Fungi</taxon>
        <taxon>Dikarya</taxon>
        <taxon>Ascomycota</taxon>
        <taxon>Pezizomycotina</taxon>
        <taxon>Dothideomycetes</taxon>
        <taxon>Dothideomycetidae</taxon>
        <taxon>Mycosphaerellales</taxon>
        <taxon>Mycosphaerellaceae</taxon>
        <taxon>Zymoseptoria</taxon>
    </lineage>
</organism>
<protein>
    <submittedName>
        <fullName evidence="2">Uncharacterized protein</fullName>
    </submittedName>
</protein>
<feature type="region of interest" description="Disordered" evidence="1">
    <location>
        <begin position="80"/>
        <end position="132"/>
    </location>
</feature>
<sequence length="132" mass="14601">MMTSTNPRSTLKSSRPARSPESFDSLNERNRATQILQSYEKLSWISFQRGETIAQTRVHFQNKIAGFSAEDEANRLKWKEDFTRRAGNESKPSRKGKERMSSGGAPADGKASKAKTAVGASPGSSRKAREHA</sequence>
<dbReference type="AlphaFoldDB" id="A0A1X7RFC1"/>
<dbReference type="Proteomes" id="UP000215127">
    <property type="component" value="Chromosome 1"/>
</dbReference>
<gene>
    <name evidence="2" type="ORF">ZT3D7_G1249</name>
</gene>
<proteinExistence type="predicted"/>
<feature type="compositionally biased region" description="Polar residues" evidence="1">
    <location>
        <begin position="1"/>
        <end position="13"/>
    </location>
</feature>
<reference evidence="2 3" key="1">
    <citation type="submission" date="2016-06" db="EMBL/GenBank/DDBJ databases">
        <authorList>
            <person name="Kjaerup R.B."/>
            <person name="Dalgaard T.S."/>
            <person name="Juul-Madsen H.R."/>
        </authorList>
    </citation>
    <scope>NUCLEOTIDE SEQUENCE [LARGE SCALE GENOMIC DNA]</scope>
</reference>
<evidence type="ECO:0000313" key="3">
    <source>
        <dbReference type="Proteomes" id="UP000215127"/>
    </source>
</evidence>
<evidence type="ECO:0000313" key="2">
    <source>
        <dbReference type="EMBL" id="SMQ46104.1"/>
    </source>
</evidence>
<name>A0A1X7RFC1_ZYMT9</name>
<feature type="compositionally biased region" description="Basic and acidic residues" evidence="1">
    <location>
        <begin position="80"/>
        <end position="92"/>
    </location>
</feature>
<dbReference type="EMBL" id="LT853692">
    <property type="protein sequence ID" value="SMQ46104.1"/>
    <property type="molecule type" value="Genomic_DNA"/>
</dbReference>